<comment type="similarity">
    <text evidence="1">Belongs to the cyclin family.</text>
</comment>
<accession>A0A811PG55</accession>
<evidence type="ECO:0000313" key="4">
    <source>
        <dbReference type="EMBL" id="CAD6244297.1"/>
    </source>
</evidence>
<dbReference type="Gene3D" id="1.10.472.10">
    <property type="entry name" value="Cyclin-like"/>
    <property type="match status" value="2"/>
</dbReference>
<gene>
    <name evidence="4" type="ORF">NCGR_LOCUS29027</name>
</gene>
<evidence type="ECO:0000259" key="3">
    <source>
        <dbReference type="SMART" id="SM00385"/>
    </source>
</evidence>
<feature type="domain" description="Cyclin-like" evidence="3">
    <location>
        <begin position="1"/>
        <end position="88"/>
    </location>
</feature>
<dbReference type="EMBL" id="CAJGYO010000007">
    <property type="protein sequence ID" value="CAD6244297.1"/>
    <property type="molecule type" value="Genomic_DNA"/>
</dbReference>
<dbReference type="GO" id="GO:0006357">
    <property type="term" value="P:regulation of transcription by RNA polymerase II"/>
    <property type="evidence" value="ECO:0007669"/>
    <property type="project" value="InterPro"/>
</dbReference>
<comment type="caution">
    <text evidence="4">The sequence shown here is derived from an EMBL/GenBank/DDBJ whole genome shotgun (WGS) entry which is preliminary data.</text>
</comment>
<sequence length="337" mass="38630">MATAQVLFHRFYCKKSFVRFSAKRVAASCVWLAGKLEESPRRSKHIIFVFHRMECRRENLPIEFLDVVSKKYTELRHDLIRTERHLLKEMGFICHVEHPHKFISNYLATLEAPPELTQEAWNLANDSLRTTLCVRFKSEVVACGVVYAAARRHRVPLPEDPPWWTVFDADEAGIQEVCRVLAHLYSLPKAQYIPVYKDNDSFTVRISDPQASKETPASAVASDKGTPIPSSSSQEKDSVTKTIPNKVKEKSDNEGKPLSAELDGKENLVANSKNEKSDSGVDRSRERERERSRGRERDARGRDSDRDSRGRDSDRERDRRRRSRERSSGIAGNQSDF</sequence>
<organism evidence="4 5">
    <name type="scientific">Miscanthus lutarioriparius</name>
    <dbReference type="NCBI Taxonomy" id="422564"/>
    <lineage>
        <taxon>Eukaryota</taxon>
        <taxon>Viridiplantae</taxon>
        <taxon>Streptophyta</taxon>
        <taxon>Embryophyta</taxon>
        <taxon>Tracheophyta</taxon>
        <taxon>Spermatophyta</taxon>
        <taxon>Magnoliopsida</taxon>
        <taxon>Liliopsida</taxon>
        <taxon>Poales</taxon>
        <taxon>Poaceae</taxon>
        <taxon>PACMAD clade</taxon>
        <taxon>Panicoideae</taxon>
        <taxon>Andropogonodae</taxon>
        <taxon>Andropogoneae</taxon>
        <taxon>Saccharinae</taxon>
        <taxon>Miscanthus</taxon>
    </lineage>
</organism>
<dbReference type="InterPro" id="IPR036915">
    <property type="entry name" value="Cyclin-like_sf"/>
</dbReference>
<dbReference type="OrthoDB" id="10264655at2759"/>
<feature type="domain" description="Cyclin-like" evidence="3">
    <location>
        <begin position="101"/>
        <end position="183"/>
    </location>
</feature>
<feature type="region of interest" description="Disordered" evidence="2">
    <location>
        <begin position="208"/>
        <end position="337"/>
    </location>
</feature>
<dbReference type="PIRSF" id="PIRSF036580">
    <property type="entry name" value="Cyclin_L"/>
    <property type="match status" value="1"/>
</dbReference>
<evidence type="ECO:0000313" key="5">
    <source>
        <dbReference type="Proteomes" id="UP000604825"/>
    </source>
</evidence>
<keyword evidence="5" id="KW-1185">Reference proteome</keyword>
<dbReference type="GO" id="GO:0016538">
    <property type="term" value="F:cyclin-dependent protein serine/threonine kinase regulator activity"/>
    <property type="evidence" value="ECO:0007669"/>
    <property type="project" value="InterPro"/>
</dbReference>
<dbReference type="Pfam" id="PF00134">
    <property type="entry name" value="Cyclin_N"/>
    <property type="match status" value="1"/>
</dbReference>
<dbReference type="FunFam" id="1.10.472.10:FF:000031">
    <property type="entry name" value="cyclin-L1-1-like isoform X1"/>
    <property type="match status" value="1"/>
</dbReference>
<dbReference type="InterPro" id="IPR043198">
    <property type="entry name" value="Cyclin/Ssn8"/>
</dbReference>
<evidence type="ECO:0000256" key="1">
    <source>
        <dbReference type="RuleBase" id="RU000383"/>
    </source>
</evidence>
<dbReference type="Proteomes" id="UP000604825">
    <property type="component" value="Unassembled WGS sequence"/>
</dbReference>
<name>A0A811PG55_9POAL</name>
<dbReference type="SMART" id="SM00385">
    <property type="entry name" value="CYCLIN"/>
    <property type="match status" value="2"/>
</dbReference>
<dbReference type="InterPro" id="IPR013763">
    <property type="entry name" value="Cyclin-like_dom"/>
</dbReference>
<reference evidence="4" key="1">
    <citation type="submission" date="2020-10" db="EMBL/GenBank/DDBJ databases">
        <authorList>
            <person name="Han B."/>
            <person name="Lu T."/>
            <person name="Zhao Q."/>
            <person name="Huang X."/>
            <person name="Zhao Y."/>
        </authorList>
    </citation>
    <scope>NUCLEOTIDE SEQUENCE</scope>
</reference>
<dbReference type="CDD" id="cd20594">
    <property type="entry name" value="CYCLIN_AcCycL_rpt2"/>
    <property type="match status" value="1"/>
</dbReference>
<evidence type="ECO:0000256" key="2">
    <source>
        <dbReference type="SAM" id="MobiDB-lite"/>
    </source>
</evidence>
<dbReference type="SUPFAM" id="SSF47954">
    <property type="entry name" value="Cyclin-like"/>
    <property type="match status" value="2"/>
</dbReference>
<protein>
    <recommendedName>
        <fullName evidence="3">Cyclin-like domain-containing protein</fullName>
    </recommendedName>
</protein>
<dbReference type="PANTHER" id="PTHR10026">
    <property type="entry name" value="CYCLIN"/>
    <property type="match status" value="1"/>
</dbReference>
<keyword evidence="1" id="KW-0195">Cyclin</keyword>
<feature type="compositionally biased region" description="Basic and acidic residues" evidence="2">
    <location>
        <begin position="273"/>
        <end position="317"/>
    </location>
</feature>
<dbReference type="AlphaFoldDB" id="A0A811PG55"/>
<dbReference type="InterPro" id="IPR006671">
    <property type="entry name" value="Cyclin_N"/>
</dbReference>
<dbReference type="Pfam" id="PF21797">
    <property type="entry name" value="CycT2-like_C"/>
    <property type="match status" value="1"/>
</dbReference>
<feature type="compositionally biased region" description="Basic and acidic residues" evidence="2">
    <location>
        <begin position="246"/>
        <end position="255"/>
    </location>
</feature>
<proteinExistence type="inferred from homology"/>